<protein>
    <recommendedName>
        <fullName evidence="1">F-box/LRR-repeat protein 15-like leucin rich repeat domain-containing protein</fullName>
    </recommendedName>
</protein>
<sequence length="270" mass="30112">MVVCNSDLELLARKRGWKKLIVYFDEDMESVNIIFPPNMCCFGIHDLPVSSFTSLLPFANQLRELNLQRVNFEVICQCSLIKRCPNLEVLYTEDGCGDTGLQVIGQFCKNLRKLTHNGRVTHMGLIALAQGCSNFEYLKVRLVDLSNEALECIGTHLKNLPNFCMECIGSNLPLDNGIQAMLMGCSKLERLDISLCRGGLTDVGMGYIGKYGHKLRYLSLGYTGESDAGLVELSKGRSKLRKLKLTCCPFSEEAVATFVINVDSLRYVGF</sequence>
<dbReference type="EMBL" id="BKCJ010005123">
    <property type="protein sequence ID" value="GEU65034.1"/>
    <property type="molecule type" value="Genomic_DNA"/>
</dbReference>
<dbReference type="InterPro" id="IPR032675">
    <property type="entry name" value="LRR_dom_sf"/>
</dbReference>
<accession>A0A6L2LXH8</accession>
<dbReference type="GO" id="GO:0031146">
    <property type="term" value="P:SCF-dependent proteasomal ubiquitin-dependent protein catabolic process"/>
    <property type="evidence" value="ECO:0007669"/>
    <property type="project" value="TreeGrafter"/>
</dbReference>
<dbReference type="PANTHER" id="PTHR16134:SF43">
    <property type="entry name" value="CORONATINE-INSENSITIVE PROTEIN 1"/>
    <property type="match status" value="1"/>
</dbReference>
<evidence type="ECO:0000259" key="1">
    <source>
        <dbReference type="Pfam" id="PF25372"/>
    </source>
</evidence>
<dbReference type="PANTHER" id="PTHR16134">
    <property type="entry name" value="F-BOX/TPR REPEAT PROTEIN POF3"/>
    <property type="match status" value="1"/>
</dbReference>
<dbReference type="AlphaFoldDB" id="A0A6L2LXH8"/>
<organism evidence="2">
    <name type="scientific">Tanacetum cinerariifolium</name>
    <name type="common">Dalmatian daisy</name>
    <name type="synonym">Chrysanthemum cinerariifolium</name>
    <dbReference type="NCBI Taxonomy" id="118510"/>
    <lineage>
        <taxon>Eukaryota</taxon>
        <taxon>Viridiplantae</taxon>
        <taxon>Streptophyta</taxon>
        <taxon>Embryophyta</taxon>
        <taxon>Tracheophyta</taxon>
        <taxon>Spermatophyta</taxon>
        <taxon>Magnoliopsida</taxon>
        <taxon>eudicotyledons</taxon>
        <taxon>Gunneridae</taxon>
        <taxon>Pentapetalae</taxon>
        <taxon>asterids</taxon>
        <taxon>campanulids</taxon>
        <taxon>Asterales</taxon>
        <taxon>Asteraceae</taxon>
        <taxon>Asteroideae</taxon>
        <taxon>Anthemideae</taxon>
        <taxon>Anthemidinae</taxon>
        <taxon>Tanacetum</taxon>
    </lineage>
</organism>
<name>A0A6L2LXH8_TANCI</name>
<gene>
    <name evidence="2" type="ORF">Tci_037012</name>
</gene>
<proteinExistence type="predicted"/>
<comment type="caution">
    <text evidence="2">The sequence shown here is derived from an EMBL/GenBank/DDBJ whole genome shotgun (WGS) entry which is preliminary data.</text>
</comment>
<dbReference type="InterPro" id="IPR057207">
    <property type="entry name" value="FBXL15_LRR"/>
</dbReference>
<dbReference type="GO" id="GO:0019005">
    <property type="term" value="C:SCF ubiquitin ligase complex"/>
    <property type="evidence" value="ECO:0007669"/>
    <property type="project" value="TreeGrafter"/>
</dbReference>
<dbReference type="Pfam" id="PF25372">
    <property type="entry name" value="DUF7885"/>
    <property type="match status" value="1"/>
</dbReference>
<evidence type="ECO:0000313" key="2">
    <source>
        <dbReference type="EMBL" id="GEU65034.1"/>
    </source>
</evidence>
<dbReference type="InterPro" id="IPR006553">
    <property type="entry name" value="Leu-rich_rpt_Cys-con_subtyp"/>
</dbReference>
<dbReference type="Gene3D" id="3.80.10.10">
    <property type="entry name" value="Ribonuclease Inhibitor"/>
    <property type="match status" value="1"/>
</dbReference>
<reference evidence="2" key="1">
    <citation type="journal article" date="2019" name="Sci. Rep.">
        <title>Draft genome of Tanacetum cinerariifolium, the natural source of mosquito coil.</title>
        <authorList>
            <person name="Yamashiro T."/>
            <person name="Shiraishi A."/>
            <person name="Satake H."/>
            <person name="Nakayama K."/>
        </authorList>
    </citation>
    <scope>NUCLEOTIDE SEQUENCE</scope>
</reference>
<dbReference type="SMART" id="SM00367">
    <property type="entry name" value="LRR_CC"/>
    <property type="match status" value="4"/>
</dbReference>
<feature type="domain" description="F-box/LRR-repeat protein 15-like leucin rich repeat" evidence="1">
    <location>
        <begin position="96"/>
        <end position="257"/>
    </location>
</feature>
<dbReference type="SUPFAM" id="SSF52047">
    <property type="entry name" value="RNI-like"/>
    <property type="match status" value="1"/>
</dbReference>